<feature type="region of interest" description="Disordered" evidence="1">
    <location>
        <begin position="35"/>
        <end position="60"/>
    </location>
</feature>
<evidence type="ECO:0000256" key="1">
    <source>
        <dbReference type="SAM" id="MobiDB-lite"/>
    </source>
</evidence>
<evidence type="ECO:0000313" key="2">
    <source>
        <dbReference type="EMBL" id="MPC87446.1"/>
    </source>
</evidence>
<dbReference type="Proteomes" id="UP000324222">
    <property type="component" value="Unassembled WGS sequence"/>
</dbReference>
<keyword evidence="3" id="KW-1185">Reference proteome</keyword>
<gene>
    <name evidence="2" type="ORF">E2C01_082308</name>
</gene>
<name>A0A5B7J0H3_PORTR</name>
<protein>
    <submittedName>
        <fullName evidence="2">Uncharacterized protein</fullName>
    </submittedName>
</protein>
<reference evidence="2 3" key="1">
    <citation type="submission" date="2019-05" db="EMBL/GenBank/DDBJ databases">
        <title>Another draft genome of Portunus trituberculatus and its Hox gene families provides insights of decapod evolution.</title>
        <authorList>
            <person name="Jeong J.-H."/>
            <person name="Song I."/>
            <person name="Kim S."/>
            <person name="Choi T."/>
            <person name="Kim D."/>
            <person name="Ryu S."/>
            <person name="Kim W."/>
        </authorList>
    </citation>
    <scope>NUCLEOTIDE SEQUENCE [LARGE SCALE GENOMIC DNA]</scope>
    <source>
        <tissue evidence="2">Muscle</tissue>
    </source>
</reference>
<dbReference type="AlphaFoldDB" id="A0A5B7J0H3"/>
<accession>A0A5B7J0H3</accession>
<proteinExistence type="predicted"/>
<sequence>MKCKLSFRISLEHTSDPACVVRLCGAIVPDATERGPDFHKPIHRAHGATTMKARPGKHFR</sequence>
<organism evidence="2 3">
    <name type="scientific">Portunus trituberculatus</name>
    <name type="common">Swimming crab</name>
    <name type="synonym">Neptunus trituberculatus</name>
    <dbReference type="NCBI Taxonomy" id="210409"/>
    <lineage>
        <taxon>Eukaryota</taxon>
        <taxon>Metazoa</taxon>
        <taxon>Ecdysozoa</taxon>
        <taxon>Arthropoda</taxon>
        <taxon>Crustacea</taxon>
        <taxon>Multicrustacea</taxon>
        <taxon>Malacostraca</taxon>
        <taxon>Eumalacostraca</taxon>
        <taxon>Eucarida</taxon>
        <taxon>Decapoda</taxon>
        <taxon>Pleocyemata</taxon>
        <taxon>Brachyura</taxon>
        <taxon>Eubrachyura</taxon>
        <taxon>Portunoidea</taxon>
        <taxon>Portunidae</taxon>
        <taxon>Portuninae</taxon>
        <taxon>Portunus</taxon>
    </lineage>
</organism>
<comment type="caution">
    <text evidence="2">The sequence shown here is derived from an EMBL/GenBank/DDBJ whole genome shotgun (WGS) entry which is preliminary data.</text>
</comment>
<evidence type="ECO:0000313" key="3">
    <source>
        <dbReference type="Proteomes" id="UP000324222"/>
    </source>
</evidence>
<dbReference type="EMBL" id="VSRR010074526">
    <property type="protein sequence ID" value="MPC87446.1"/>
    <property type="molecule type" value="Genomic_DNA"/>
</dbReference>